<keyword evidence="3" id="KW-0089">Bile pigment</keyword>
<keyword evidence="2" id="KW-0157">Chromophore</keyword>
<comment type="caution">
    <text evidence="4">The sequence shown here is derived from an EMBL/GenBank/DDBJ whole genome shotgun (WGS) entry which is preliminary data.</text>
</comment>
<dbReference type="AlphaFoldDB" id="A0A832M103"/>
<proteinExistence type="inferred from homology"/>
<dbReference type="SUPFAM" id="SSF46458">
    <property type="entry name" value="Globin-like"/>
    <property type="match status" value="1"/>
</dbReference>
<dbReference type="GO" id="GO:0030089">
    <property type="term" value="C:phycobilisome"/>
    <property type="evidence" value="ECO:0007669"/>
    <property type="project" value="InterPro"/>
</dbReference>
<dbReference type="GO" id="GO:0015979">
    <property type="term" value="P:photosynthesis"/>
    <property type="evidence" value="ECO:0007669"/>
    <property type="project" value="InterPro"/>
</dbReference>
<sequence length="160" mass="18651">MHPQIEALFDEAESRYLKPEELAVLSQYVDSLPARLTTYRALRDRELDVMQQVADQLQLELPQEKIEHLERALKDALLTLRYCAMGMLLNDEKFVKERLMSWLSGTMSLYNSQTINTVLYRLLHQRLTEVLGTQAMSFLTPPLMMAQTLFHEKNSYPAMK</sequence>
<dbReference type="InterPro" id="IPR009050">
    <property type="entry name" value="Globin-like_sf"/>
</dbReference>
<gene>
    <name evidence="4" type="ORF">ENR47_00560</name>
</gene>
<dbReference type="EMBL" id="DSRD01000035">
    <property type="protein sequence ID" value="HGW92763.1"/>
    <property type="molecule type" value="Genomic_DNA"/>
</dbReference>
<evidence type="ECO:0000313" key="4">
    <source>
        <dbReference type="EMBL" id="HGW92763.1"/>
    </source>
</evidence>
<name>A0A832M103_9CYAN</name>
<dbReference type="InterPro" id="IPR038719">
    <property type="entry name" value="Phycobilisome_asu/bsu_sf"/>
</dbReference>
<organism evidence="4">
    <name type="scientific">Oscillatoriales cyanobacterium SpSt-402</name>
    <dbReference type="NCBI Taxonomy" id="2282168"/>
    <lineage>
        <taxon>Bacteria</taxon>
        <taxon>Bacillati</taxon>
        <taxon>Cyanobacteriota</taxon>
        <taxon>Cyanophyceae</taxon>
        <taxon>Oscillatoriophycideae</taxon>
        <taxon>Oscillatoriales</taxon>
    </lineage>
</organism>
<evidence type="ECO:0000256" key="3">
    <source>
        <dbReference type="ARBA" id="ARBA00023307"/>
    </source>
</evidence>
<dbReference type="Gene3D" id="1.10.490.20">
    <property type="entry name" value="Phycocyanins"/>
    <property type="match status" value="1"/>
</dbReference>
<protein>
    <recommendedName>
        <fullName evidence="5">Phycobilisome protein</fullName>
    </recommendedName>
</protein>
<evidence type="ECO:0008006" key="5">
    <source>
        <dbReference type="Google" id="ProtNLM"/>
    </source>
</evidence>
<dbReference type="Pfam" id="PF00502">
    <property type="entry name" value="Phycobilisome"/>
    <property type="match status" value="1"/>
</dbReference>
<reference evidence="4" key="1">
    <citation type="journal article" date="2020" name="mSystems">
        <title>Genome- and Community-Level Interaction Insights into Carbon Utilization and Element Cycling Functions of Hydrothermarchaeota in Hydrothermal Sediment.</title>
        <authorList>
            <person name="Zhou Z."/>
            <person name="Liu Y."/>
            <person name="Xu W."/>
            <person name="Pan J."/>
            <person name="Luo Z.H."/>
            <person name="Li M."/>
        </authorList>
    </citation>
    <scope>NUCLEOTIDE SEQUENCE [LARGE SCALE GENOMIC DNA]</scope>
    <source>
        <strain evidence="4">SpSt-402</strain>
    </source>
</reference>
<accession>A0A832M103</accession>
<dbReference type="InterPro" id="IPR012128">
    <property type="entry name" value="Phycobilisome_asu/bsu"/>
</dbReference>
<comment type="similarity">
    <text evidence="1">Belongs to the phycobiliprotein family.</text>
</comment>
<evidence type="ECO:0000256" key="1">
    <source>
        <dbReference type="ARBA" id="ARBA00008182"/>
    </source>
</evidence>
<evidence type="ECO:0000256" key="2">
    <source>
        <dbReference type="ARBA" id="ARBA00022991"/>
    </source>
</evidence>